<protein>
    <submittedName>
        <fullName evidence="2">Uncharacterized protein</fullName>
    </submittedName>
</protein>
<dbReference type="OrthoDB" id="6535523at2759"/>
<dbReference type="Proteomes" id="UP000759131">
    <property type="component" value="Unassembled WGS sequence"/>
</dbReference>
<feature type="region of interest" description="Disordered" evidence="1">
    <location>
        <begin position="1"/>
        <end position="20"/>
    </location>
</feature>
<gene>
    <name evidence="2" type="ORF">OSB1V03_LOCUS16774</name>
</gene>
<reference evidence="2" key="1">
    <citation type="submission" date="2020-11" db="EMBL/GenBank/DDBJ databases">
        <authorList>
            <person name="Tran Van P."/>
        </authorList>
    </citation>
    <scope>NUCLEOTIDE SEQUENCE</scope>
</reference>
<name>A0A7R9L8U6_9ACAR</name>
<sequence>MDMLGNDESMATEDNDSQTWHQINQIKHKDMGLTAAQLSYGASVEKRHIVGDLMHLLNPFGHCQSSPVKSVGAVGDKPSVLKVDMDQVLQADCAHPLSPNYKQTLRRLDVDLRQFMVLDPTN</sequence>
<dbReference type="AlphaFoldDB" id="A0A7R9L8U6"/>
<dbReference type="EMBL" id="CAJPIZ010019124">
    <property type="protein sequence ID" value="CAG2116818.1"/>
    <property type="molecule type" value="Genomic_DNA"/>
</dbReference>
<keyword evidence="3" id="KW-1185">Reference proteome</keyword>
<accession>A0A7R9L8U6</accession>
<evidence type="ECO:0000313" key="3">
    <source>
        <dbReference type="Proteomes" id="UP000759131"/>
    </source>
</evidence>
<evidence type="ECO:0000313" key="2">
    <source>
        <dbReference type="EMBL" id="CAD7636878.1"/>
    </source>
</evidence>
<dbReference type="EMBL" id="OC873699">
    <property type="protein sequence ID" value="CAD7636878.1"/>
    <property type="molecule type" value="Genomic_DNA"/>
</dbReference>
<feature type="non-terminal residue" evidence="2">
    <location>
        <position position="1"/>
    </location>
</feature>
<evidence type="ECO:0000256" key="1">
    <source>
        <dbReference type="SAM" id="MobiDB-lite"/>
    </source>
</evidence>
<organism evidence="2">
    <name type="scientific">Medioppia subpectinata</name>
    <dbReference type="NCBI Taxonomy" id="1979941"/>
    <lineage>
        <taxon>Eukaryota</taxon>
        <taxon>Metazoa</taxon>
        <taxon>Ecdysozoa</taxon>
        <taxon>Arthropoda</taxon>
        <taxon>Chelicerata</taxon>
        <taxon>Arachnida</taxon>
        <taxon>Acari</taxon>
        <taxon>Acariformes</taxon>
        <taxon>Sarcoptiformes</taxon>
        <taxon>Oribatida</taxon>
        <taxon>Brachypylina</taxon>
        <taxon>Oppioidea</taxon>
        <taxon>Oppiidae</taxon>
        <taxon>Medioppia</taxon>
    </lineage>
</organism>
<proteinExistence type="predicted"/>